<sequence>MNNILSPDEPEYVIDAINAFEKIMVSDDFSVSEKIARISQGENFVLKILLKSERPVSPTYLSETMNTTKGRISSILKTLEKKGKIEREIDKENRRNILVTITDAGKAHIMSELKSMYNMMVGAFKSLGEEETKEIIRLMQKLISAMSENNN</sequence>
<evidence type="ECO:0000256" key="1">
    <source>
        <dbReference type="ARBA" id="ARBA00023015"/>
    </source>
</evidence>
<feature type="domain" description="HTH marR-type" evidence="4">
    <location>
        <begin position="1"/>
        <end position="144"/>
    </location>
</feature>
<dbReference type="EMBL" id="CP041666">
    <property type="protein sequence ID" value="QDP41547.1"/>
    <property type="molecule type" value="Genomic_DNA"/>
</dbReference>
<dbReference type="SUPFAM" id="SSF46785">
    <property type="entry name" value="Winged helix' DNA-binding domain"/>
    <property type="match status" value="1"/>
</dbReference>
<dbReference type="InterPro" id="IPR000835">
    <property type="entry name" value="HTH_MarR-typ"/>
</dbReference>
<evidence type="ECO:0000256" key="3">
    <source>
        <dbReference type="ARBA" id="ARBA00023163"/>
    </source>
</evidence>
<evidence type="ECO:0000256" key="2">
    <source>
        <dbReference type="ARBA" id="ARBA00023125"/>
    </source>
</evidence>
<keyword evidence="3" id="KW-0804">Transcription</keyword>
<dbReference type="GO" id="GO:0003700">
    <property type="term" value="F:DNA-binding transcription factor activity"/>
    <property type="evidence" value="ECO:0007669"/>
    <property type="project" value="InterPro"/>
</dbReference>
<dbReference type="PRINTS" id="PR00598">
    <property type="entry name" value="HTHMARR"/>
</dbReference>
<dbReference type="InterPro" id="IPR036388">
    <property type="entry name" value="WH-like_DNA-bd_sf"/>
</dbReference>
<name>A0A516KJJ0_9BACI</name>
<keyword evidence="2" id="KW-0238">DNA-binding</keyword>
<dbReference type="PANTHER" id="PTHR42756:SF1">
    <property type="entry name" value="TRANSCRIPTIONAL REPRESSOR OF EMRAB OPERON"/>
    <property type="match status" value="1"/>
</dbReference>
<dbReference type="KEGG" id="aqt:FN924_16020"/>
<reference evidence="5 6" key="1">
    <citation type="submission" date="2019-07" db="EMBL/GenBank/DDBJ databases">
        <authorList>
            <person name="Li J."/>
        </authorList>
    </citation>
    <scope>NUCLEOTIDE SEQUENCE [LARGE SCALE GENOMIC DNA]</scope>
    <source>
        <strain evidence="5 6">TKL69</strain>
    </source>
</reference>
<dbReference type="OrthoDB" id="3254893at2"/>
<dbReference type="SMART" id="SM00347">
    <property type="entry name" value="HTH_MARR"/>
    <property type="match status" value="1"/>
</dbReference>
<organism evidence="5 6">
    <name type="scientific">Radiobacillus deserti</name>
    <dbReference type="NCBI Taxonomy" id="2594883"/>
    <lineage>
        <taxon>Bacteria</taxon>
        <taxon>Bacillati</taxon>
        <taxon>Bacillota</taxon>
        <taxon>Bacilli</taxon>
        <taxon>Bacillales</taxon>
        <taxon>Bacillaceae</taxon>
        <taxon>Radiobacillus</taxon>
    </lineage>
</organism>
<dbReference type="PANTHER" id="PTHR42756">
    <property type="entry name" value="TRANSCRIPTIONAL REGULATOR, MARR"/>
    <property type="match status" value="1"/>
</dbReference>
<evidence type="ECO:0000313" key="5">
    <source>
        <dbReference type="EMBL" id="QDP41547.1"/>
    </source>
</evidence>
<dbReference type="RefSeq" id="WP_143896198.1">
    <property type="nucleotide sequence ID" value="NZ_CP041666.1"/>
</dbReference>
<dbReference type="AlphaFoldDB" id="A0A516KJJ0"/>
<keyword evidence="6" id="KW-1185">Reference proteome</keyword>
<evidence type="ECO:0000313" key="6">
    <source>
        <dbReference type="Proteomes" id="UP000315215"/>
    </source>
</evidence>
<protein>
    <submittedName>
        <fullName evidence="5">MarR family transcriptional regulator</fullName>
    </submittedName>
</protein>
<evidence type="ECO:0000259" key="4">
    <source>
        <dbReference type="PROSITE" id="PS50995"/>
    </source>
</evidence>
<dbReference type="Pfam" id="PF13601">
    <property type="entry name" value="HTH_34"/>
    <property type="match status" value="1"/>
</dbReference>
<dbReference type="InterPro" id="IPR036390">
    <property type="entry name" value="WH_DNA-bd_sf"/>
</dbReference>
<dbReference type="GO" id="GO:0003677">
    <property type="term" value="F:DNA binding"/>
    <property type="evidence" value="ECO:0007669"/>
    <property type="project" value="UniProtKB-KW"/>
</dbReference>
<dbReference type="PROSITE" id="PS50995">
    <property type="entry name" value="HTH_MARR_2"/>
    <property type="match status" value="1"/>
</dbReference>
<keyword evidence="1" id="KW-0805">Transcription regulation</keyword>
<accession>A0A516KJJ0</accession>
<gene>
    <name evidence="5" type="ORF">FN924_16020</name>
</gene>
<dbReference type="Proteomes" id="UP000315215">
    <property type="component" value="Chromosome"/>
</dbReference>
<dbReference type="InterPro" id="IPR027395">
    <property type="entry name" value="WH_DNA-bd_dom"/>
</dbReference>
<dbReference type="Gene3D" id="1.10.10.10">
    <property type="entry name" value="Winged helix-like DNA-binding domain superfamily/Winged helix DNA-binding domain"/>
    <property type="match status" value="1"/>
</dbReference>
<proteinExistence type="predicted"/>